<comment type="similarity">
    <text evidence="1">Belongs to the inositol monophosphatase superfamily.</text>
</comment>
<dbReference type="AlphaFoldDB" id="A0A2T6ANN1"/>
<dbReference type="InterPro" id="IPR000760">
    <property type="entry name" value="Inositol_monophosphatase-like"/>
</dbReference>
<comment type="caution">
    <text evidence="5">The sequence shown here is derived from an EMBL/GenBank/DDBJ whole genome shotgun (WGS) entry which is preliminary data.</text>
</comment>
<keyword evidence="2 4" id="KW-0479">Metal-binding</keyword>
<evidence type="ECO:0000256" key="4">
    <source>
        <dbReference type="PIRSR" id="PIRSR600760-2"/>
    </source>
</evidence>
<dbReference type="PANTHER" id="PTHR20854:SF4">
    <property type="entry name" value="INOSITOL-1-MONOPHOSPHATASE-RELATED"/>
    <property type="match status" value="1"/>
</dbReference>
<name>A0A2T6ANN1_9RHOB</name>
<dbReference type="PROSITE" id="PS00630">
    <property type="entry name" value="IMP_2"/>
    <property type="match status" value="1"/>
</dbReference>
<feature type="binding site" evidence="4">
    <location>
        <position position="207"/>
    </location>
    <ligand>
        <name>Mg(2+)</name>
        <dbReference type="ChEBI" id="CHEBI:18420"/>
        <label>1</label>
        <note>catalytic</note>
    </ligand>
</feature>
<feature type="binding site" evidence="4">
    <location>
        <position position="68"/>
    </location>
    <ligand>
        <name>Mg(2+)</name>
        <dbReference type="ChEBI" id="CHEBI:18420"/>
        <label>1</label>
        <note>catalytic</note>
    </ligand>
</feature>
<keyword evidence="6" id="KW-1185">Reference proteome</keyword>
<evidence type="ECO:0000256" key="3">
    <source>
        <dbReference type="ARBA" id="ARBA00022842"/>
    </source>
</evidence>
<protein>
    <submittedName>
        <fullName evidence="5">Myo-inositol-1(Or 4)-monophosphatase</fullName>
    </submittedName>
</protein>
<dbReference type="Gene3D" id="3.40.190.80">
    <property type="match status" value="1"/>
</dbReference>
<feature type="binding site" evidence="4">
    <location>
        <position position="86"/>
    </location>
    <ligand>
        <name>Mg(2+)</name>
        <dbReference type="ChEBI" id="CHEBI:18420"/>
        <label>1</label>
        <note>catalytic</note>
    </ligand>
</feature>
<dbReference type="InterPro" id="IPR020550">
    <property type="entry name" value="Inositol_monophosphatase_CS"/>
</dbReference>
<dbReference type="Gene3D" id="3.30.540.10">
    <property type="entry name" value="Fructose-1,6-Bisphosphatase, subunit A, domain 1"/>
    <property type="match status" value="1"/>
</dbReference>
<dbReference type="EMBL" id="QBKP01000022">
    <property type="protein sequence ID" value="PTX45429.1"/>
    <property type="molecule type" value="Genomic_DNA"/>
</dbReference>
<proteinExistence type="inferred from homology"/>
<evidence type="ECO:0000256" key="2">
    <source>
        <dbReference type="ARBA" id="ARBA00022723"/>
    </source>
</evidence>
<comment type="cofactor">
    <cofactor evidence="4">
        <name>Mg(2+)</name>
        <dbReference type="ChEBI" id="CHEBI:18420"/>
    </cofactor>
</comment>
<sequence>MRVNEDDLVLITDAARQAGALAMRYWRQAPKSWEKPGQGPVSEADLAVNALLHDLLLKTRPDYGWLSEEDADTPERLGAARLFVLDPIDGTRAFIAGEDTFAVSLAVVEQGIPVAGVVHLPALDRTYTAALAQGARKNDAPIRASGRAGVEGATLLTTGPNMAPEHWPGGVPDLKRSFRPSLAYRLCLVAEGRHDGMLTLRDAWEWDIAAGALIAAEAGATVTDRLGQPLRFNIAHPQAAGVIAAAPGLHAALLSRLGHG</sequence>
<dbReference type="GO" id="GO:0007165">
    <property type="term" value="P:signal transduction"/>
    <property type="evidence" value="ECO:0007669"/>
    <property type="project" value="TreeGrafter"/>
</dbReference>
<feature type="binding site" evidence="4">
    <location>
        <position position="88"/>
    </location>
    <ligand>
        <name>Mg(2+)</name>
        <dbReference type="ChEBI" id="CHEBI:18420"/>
        <label>1</label>
        <note>catalytic</note>
    </ligand>
</feature>
<dbReference type="PRINTS" id="PR00377">
    <property type="entry name" value="IMPHPHTASES"/>
</dbReference>
<dbReference type="GO" id="GO:0006020">
    <property type="term" value="P:inositol metabolic process"/>
    <property type="evidence" value="ECO:0007669"/>
    <property type="project" value="TreeGrafter"/>
</dbReference>
<dbReference type="GO" id="GO:0008934">
    <property type="term" value="F:inositol monophosphate 1-phosphatase activity"/>
    <property type="evidence" value="ECO:0007669"/>
    <property type="project" value="TreeGrafter"/>
</dbReference>
<reference evidence="5 6" key="1">
    <citation type="submission" date="2018-04" db="EMBL/GenBank/DDBJ databases">
        <title>Genomic Encyclopedia of Archaeal and Bacterial Type Strains, Phase II (KMG-II): from individual species to whole genera.</title>
        <authorList>
            <person name="Goeker M."/>
        </authorList>
    </citation>
    <scope>NUCLEOTIDE SEQUENCE [LARGE SCALE GENOMIC DNA]</scope>
    <source>
        <strain evidence="5 6">DSM 21823</strain>
    </source>
</reference>
<keyword evidence="3 4" id="KW-0460">Magnesium</keyword>
<organism evidence="5 6">
    <name type="scientific">Gemmobacter caeni</name>
    <dbReference type="NCBI Taxonomy" id="589035"/>
    <lineage>
        <taxon>Bacteria</taxon>
        <taxon>Pseudomonadati</taxon>
        <taxon>Pseudomonadota</taxon>
        <taxon>Alphaproteobacteria</taxon>
        <taxon>Rhodobacterales</taxon>
        <taxon>Paracoccaceae</taxon>
        <taxon>Gemmobacter</taxon>
    </lineage>
</organism>
<feature type="binding site" evidence="4">
    <location>
        <position position="89"/>
    </location>
    <ligand>
        <name>Mg(2+)</name>
        <dbReference type="ChEBI" id="CHEBI:18420"/>
        <label>1</label>
        <note>catalytic</note>
    </ligand>
</feature>
<dbReference type="GO" id="GO:0046854">
    <property type="term" value="P:phosphatidylinositol phosphate biosynthetic process"/>
    <property type="evidence" value="ECO:0007669"/>
    <property type="project" value="InterPro"/>
</dbReference>
<dbReference type="CDD" id="cd01638">
    <property type="entry name" value="CysQ"/>
    <property type="match status" value="1"/>
</dbReference>
<evidence type="ECO:0000256" key="1">
    <source>
        <dbReference type="ARBA" id="ARBA00009759"/>
    </source>
</evidence>
<dbReference type="SUPFAM" id="SSF56655">
    <property type="entry name" value="Carbohydrate phosphatase"/>
    <property type="match status" value="1"/>
</dbReference>
<dbReference type="PANTHER" id="PTHR20854">
    <property type="entry name" value="INOSITOL MONOPHOSPHATASE"/>
    <property type="match status" value="1"/>
</dbReference>
<accession>A0A2T6ANN1</accession>
<evidence type="ECO:0000313" key="6">
    <source>
        <dbReference type="Proteomes" id="UP000244224"/>
    </source>
</evidence>
<dbReference type="Pfam" id="PF00459">
    <property type="entry name" value="Inositol_P"/>
    <property type="match status" value="1"/>
</dbReference>
<gene>
    <name evidence="5" type="ORF">C8N34_12210</name>
</gene>
<dbReference type="Proteomes" id="UP000244224">
    <property type="component" value="Unassembled WGS sequence"/>
</dbReference>
<dbReference type="GO" id="GO:0046872">
    <property type="term" value="F:metal ion binding"/>
    <property type="evidence" value="ECO:0007669"/>
    <property type="project" value="UniProtKB-KW"/>
</dbReference>
<evidence type="ECO:0000313" key="5">
    <source>
        <dbReference type="EMBL" id="PTX45429.1"/>
    </source>
</evidence>